<evidence type="ECO:0000256" key="2">
    <source>
        <dbReference type="ARBA" id="ARBA00004477"/>
    </source>
</evidence>
<keyword evidence="6" id="KW-0967">Endosome</keyword>
<evidence type="ECO:0000256" key="13">
    <source>
        <dbReference type="ARBA" id="ARBA00025339"/>
    </source>
</evidence>
<dbReference type="GO" id="GO:0005789">
    <property type="term" value="C:endoplasmic reticulum membrane"/>
    <property type="evidence" value="ECO:0007669"/>
    <property type="project" value="UniProtKB-SubCell"/>
</dbReference>
<keyword evidence="21" id="KW-1185">Reference proteome</keyword>
<protein>
    <recommendedName>
        <fullName evidence="3">Protein wntless</fullName>
    </recommendedName>
</protein>
<dbReference type="GO" id="GO:0061355">
    <property type="term" value="P:Wnt protein secretion"/>
    <property type="evidence" value="ECO:0007669"/>
    <property type="project" value="TreeGrafter"/>
</dbReference>
<keyword evidence="5" id="KW-0217">Developmental protein</keyword>
<keyword evidence="10 18" id="KW-0472">Membrane</keyword>
<evidence type="ECO:0000256" key="3">
    <source>
        <dbReference type="ARBA" id="ARBA00015887"/>
    </source>
</evidence>
<accession>T1GYF3</accession>
<reference evidence="20" key="2">
    <citation type="submission" date="2015-06" db="UniProtKB">
        <authorList>
            <consortium name="EnsemblMetazoa"/>
        </authorList>
    </citation>
    <scope>IDENTIFICATION</scope>
</reference>
<dbReference type="GO" id="GO:0006886">
    <property type="term" value="P:intracellular protein transport"/>
    <property type="evidence" value="ECO:0007669"/>
    <property type="project" value="TreeGrafter"/>
</dbReference>
<comment type="subunit">
    <text evidence="14">Interacts with wg; in the Golgi. Interacts with Vps35, a component of the retromer complex; wls stability is regulated by Vps35.</text>
</comment>
<dbReference type="GO" id="GO:0045211">
    <property type="term" value="C:postsynaptic membrane"/>
    <property type="evidence" value="ECO:0007669"/>
    <property type="project" value="UniProtKB-SubCell"/>
</dbReference>
<dbReference type="EMBL" id="CAQQ02187162">
    <property type="status" value="NOT_ANNOTATED_CDS"/>
    <property type="molecule type" value="Genomic_DNA"/>
</dbReference>
<evidence type="ECO:0000256" key="1">
    <source>
        <dbReference type="ARBA" id="ARBA00004337"/>
    </source>
</evidence>
<evidence type="ECO:0000256" key="18">
    <source>
        <dbReference type="SAM" id="Phobius"/>
    </source>
</evidence>
<dbReference type="InterPro" id="IPR009551">
    <property type="entry name" value="Wntless"/>
</dbReference>
<dbReference type="GO" id="GO:0010008">
    <property type="term" value="C:endosome membrane"/>
    <property type="evidence" value="ECO:0007669"/>
    <property type="project" value="UniProtKB-SubCell"/>
</dbReference>
<dbReference type="GO" id="GO:0007367">
    <property type="term" value="P:segment polarity determination"/>
    <property type="evidence" value="ECO:0007669"/>
    <property type="project" value="UniProtKB-KW"/>
</dbReference>
<evidence type="ECO:0000256" key="7">
    <source>
        <dbReference type="ARBA" id="ARBA00022824"/>
    </source>
</evidence>
<keyword evidence="9" id="KW-0770">Synapse</keyword>
<dbReference type="PANTHER" id="PTHR13449">
    <property type="entry name" value="INTEGRAL MEMBRANE PROTEIN GPR177"/>
    <property type="match status" value="1"/>
</dbReference>
<evidence type="ECO:0000256" key="12">
    <source>
        <dbReference type="ARBA" id="ARBA00023273"/>
    </source>
</evidence>
<feature type="transmembrane region" description="Helical" evidence="18">
    <location>
        <begin position="160"/>
        <end position="179"/>
    </location>
</feature>
<feature type="region of interest" description="Disordered" evidence="17">
    <location>
        <begin position="379"/>
        <end position="399"/>
    </location>
</feature>
<evidence type="ECO:0000256" key="9">
    <source>
        <dbReference type="ARBA" id="ARBA00023018"/>
    </source>
</evidence>
<comment type="subcellular location">
    <subcellularLocation>
        <location evidence="2">Endoplasmic reticulum membrane</location>
        <topology evidence="2">Multi-pass membrane protein</topology>
    </subcellularLocation>
    <subcellularLocation>
        <location evidence="1">Endosome membrane</location>
        <topology evidence="1">Multi-pass membrane protein</topology>
    </subcellularLocation>
    <subcellularLocation>
        <location evidence="15">Postsynaptic cell membrane</location>
        <topology evidence="15">Multi-pass membrane protein</topology>
    </subcellularLocation>
    <subcellularLocation>
        <location evidence="16">Presynaptic cell membrane</location>
        <topology evidence="16">Multi-pass membrane protein</topology>
    </subcellularLocation>
</comment>
<dbReference type="GO" id="GO:0042734">
    <property type="term" value="C:presynaptic membrane"/>
    <property type="evidence" value="ECO:0007669"/>
    <property type="project" value="UniProtKB-SubCell"/>
</dbReference>
<dbReference type="PANTHER" id="PTHR13449:SF2">
    <property type="entry name" value="PROTEIN WNTLESS HOMOLOG"/>
    <property type="match status" value="1"/>
</dbReference>
<dbReference type="AlphaFoldDB" id="T1GYF3"/>
<keyword evidence="11" id="KW-0628">Postsynaptic cell membrane</keyword>
<keyword evidence="4 18" id="KW-0812">Transmembrane</keyword>
<proteinExistence type="predicted"/>
<evidence type="ECO:0000256" key="8">
    <source>
        <dbReference type="ARBA" id="ARBA00022989"/>
    </source>
</evidence>
<dbReference type="GO" id="GO:0017147">
    <property type="term" value="F:Wnt-protein binding"/>
    <property type="evidence" value="ECO:0007669"/>
    <property type="project" value="InterPro"/>
</dbReference>
<keyword evidence="8 18" id="KW-1133">Transmembrane helix</keyword>
<dbReference type="Proteomes" id="UP000015102">
    <property type="component" value="Unassembled WGS sequence"/>
</dbReference>
<reference evidence="21" key="1">
    <citation type="submission" date="2013-02" db="EMBL/GenBank/DDBJ databases">
        <authorList>
            <person name="Hughes D."/>
        </authorList>
    </citation>
    <scope>NUCLEOTIDE SEQUENCE</scope>
    <source>
        <strain>Durham</strain>
        <strain evidence="21">NC isolate 2 -- Noor lab</strain>
    </source>
</reference>
<feature type="transmembrane region" description="Helical" evidence="18">
    <location>
        <begin position="286"/>
        <end position="309"/>
    </location>
</feature>
<dbReference type="GO" id="GO:0000139">
    <property type="term" value="C:Golgi membrane"/>
    <property type="evidence" value="ECO:0007669"/>
    <property type="project" value="UniProtKB-SubCell"/>
</dbReference>
<evidence type="ECO:0000313" key="20">
    <source>
        <dbReference type="EnsemblMetazoa" id="MESCA008878-PA"/>
    </source>
</evidence>
<evidence type="ECO:0000256" key="15">
    <source>
        <dbReference type="ARBA" id="ARBA00034104"/>
    </source>
</evidence>
<evidence type="ECO:0000256" key="6">
    <source>
        <dbReference type="ARBA" id="ARBA00022753"/>
    </source>
</evidence>
<organism evidence="20 21">
    <name type="scientific">Megaselia scalaris</name>
    <name type="common">Humpbacked fly</name>
    <name type="synonym">Phora scalaris</name>
    <dbReference type="NCBI Taxonomy" id="36166"/>
    <lineage>
        <taxon>Eukaryota</taxon>
        <taxon>Metazoa</taxon>
        <taxon>Ecdysozoa</taxon>
        <taxon>Arthropoda</taxon>
        <taxon>Hexapoda</taxon>
        <taxon>Insecta</taxon>
        <taxon>Pterygota</taxon>
        <taxon>Neoptera</taxon>
        <taxon>Endopterygota</taxon>
        <taxon>Diptera</taxon>
        <taxon>Brachycera</taxon>
        <taxon>Muscomorpha</taxon>
        <taxon>Platypezoidea</taxon>
        <taxon>Phoridae</taxon>
        <taxon>Megaseliini</taxon>
        <taxon>Megaselia</taxon>
    </lineage>
</organism>
<name>T1GYF3_MEGSC</name>
<evidence type="ECO:0000256" key="10">
    <source>
        <dbReference type="ARBA" id="ARBA00023136"/>
    </source>
</evidence>
<dbReference type="EMBL" id="CAQQ02187161">
    <property type="status" value="NOT_ANNOTATED_CDS"/>
    <property type="molecule type" value="Genomic_DNA"/>
</dbReference>
<dbReference type="STRING" id="36166.T1GYF3"/>
<dbReference type="InterPro" id="IPR047843">
    <property type="entry name" value="WLS-like_TM"/>
</dbReference>
<evidence type="ECO:0000256" key="5">
    <source>
        <dbReference type="ARBA" id="ARBA00022716"/>
    </source>
</evidence>
<evidence type="ECO:0000256" key="11">
    <source>
        <dbReference type="ARBA" id="ARBA00023257"/>
    </source>
</evidence>
<dbReference type="HOGENOM" id="CLU_022911_0_0_1"/>
<evidence type="ECO:0000256" key="14">
    <source>
        <dbReference type="ARBA" id="ARBA00025880"/>
    </source>
</evidence>
<sequence length="399" mass="45802">MPLPREGRVLDFSRWQQNLIGVLQVDVAFDKSVREAVKEDIILDIRLAYRNKNDPETKWTLYAHSLEKRSLDCQLYNIQDEAVFNCEMMPLFELGALHHDFYLLNIRLPMDTDMQMNTKIGHLHDLNLTVIFQNGGFTMFLTLEFEMPYMLLLSDIRQGVFYAILLSFWLIFAGEHMLIQDSGEKSTLKTYWKHLSAVVIGCFSLLIFDLCERGVQLRNPFSSIWTSRIGTHFALAFIILGGLSAGIYFLFLCAMIWKVFGNISMKRTSFSAMSQARRLHYEGIIYRFKFLMLATLSCAAVTIAAFILGQVSEGQYKWDEHLHVEVASAFLTGIYGMWNIYIAALLILYAPSHKQWPVEHSASNENIISEEIEFSNLPSDNNPSEISSLTSFSRKTAFD</sequence>
<dbReference type="Pfam" id="PF06664">
    <property type="entry name" value="WLS-like_TM"/>
    <property type="match status" value="1"/>
</dbReference>
<feature type="transmembrane region" description="Helical" evidence="18">
    <location>
        <begin position="329"/>
        <end position="350"/>
    </location>
</feature>
<keyword evidence="12" id="KW-0966">Cell projection</keyword>
<evidence type="ECO:0000259" key="19">
    <source>
        <dbReference type="Pfam" id="PF06664"/>
    </source>
</evidence>
<evidence type="ECO:0000313" key="21">
    <source>
        <dbReference type="Proteomes" id="UP000015102"/>
    </source>
</evidence>
<dbReference type="EnsemblMetazoa" id="MESCA008878-RA">
    <property type="protein sequence ID" value="MESCA008878-PA"/>
    <property type="gene ID" value="MESCA008878"/>
</dbReference>
<evidence type="ECO:0000256" key="16">
    <source>
        <dbReference type="ARBA" id="ARBA00034107"/>
    </source>
</evidence>
<feature type="transmembrane region" description="Helical" evidence="18">
    <location>
        <begin position="191"/>
        <end position="211"/>
    </location>
</feature>
<comment type="function">
    <text evidence="13">A segment polarity gene required for wingless (wg)-dependent patterning processes, acting in both wg-sending cells and wg-target cells. In non-neuronal cells wls directs wg secretion. The wls traffic loop encompasses the Golgi, the cell surface, an endocytic compartment and a retrograde route leading back to the Golgi, and involves clathrin-mediated endocytosis and the retromer complex (a conserved protein complex consisting of Vps35 and Vps26). In neuronal cells (the larval motorneuron NMJ), the wg signal moves across the synapse via the release of wls-containing exosome-like vesicles. Postsynaptic wls is required for the trafficking of fz2 through the fz2-interacting protein Grip.</text>
</comment>
<evidence type="ECO:0000256" key="17">
    <source>
        <dbReference type="SAM" id="MobiDB-lite"/>
    </source>
</evidence>
<dbReference type="OMA" id="LCFWVIF"/>
<keyword evidence="7" id="KW-0256">Endoplasmic reticulum</keyword>
<keyword evidence="5" id="KW-0709">Segmentation polarity protein</keyword>
<dbReference type="GO" id="GO:0016055">
    <property type="term" value="P:Wnt signaling pathway"/>
    <property type="evidence" value="ECO:0007669"/>
    <property type="project" value="UniProtKB-KW"/>
</dbReference>
<evidence type="ECO:0000256" key="4">
    <source>
        <dbReference type="ARBA" id="ARBA00022692"/>
    </source>
</evidence>
<feature type="domain" description="Wntless-like transmembrane" evidence="19">
    <location>
        <begin position="126"/>
        <end position="353"/>
    </location>
</feature>